<dbReference type="PANTHER" id="PTHR13707">
    <property type="entry name" value="KETOACID-COENZYME A TRANSFERASE"/>
    <property type="match status" value="1"/>
</dbReference>
<dbReference type="InterPro" id="IPR012792">
    <property type="entry name" value="3-oxoacid_CoA-transf_A"/>
</dbReference>
<evidence type="ECO:0000313" key="2">
    <source>
        <dbReference type="EMBL" id="ABD86399.1"/>
    </source>
</evidence>
<gene>
    <name evidence="2" type="ordered locus">RPC_0829</name>
</gene>
<dbReference type="eggNOG" id="COG1788">
    <property type="taxonomic scope" value="Bacteria"/>
</dbReference>
<accession>Q21B37</accession>
<keyword evidence="1 2" id="KW-0808">Transferase</keyword>
<dbReference type="SUPFAM" id="SSF100950">
    <property type="entry name" value="NagB/RpiA/CoA transferase-like"/>
    <property type="match status" value="1"/>
</dbReference>
<dbReference type="InterPro" id="IPR037171">
    <property type="entry name" value="NagB/RpiA_transferase-like"/>
</dbReference>
<dbReference type="Gene3D" id="3.40.1080.10">
    <property type="entry name" value="Glutaconate Coenzyme A-transferase"/>
    <property type="match status" value="1"/>
</dbReference>
<organism evidence="2">
    <name type="scientific">Rhodopseudomonas palustris (strain BisB18)</name>
    <dbReference type="NCBI Taxonomy" id="316056"/>
    <lineage>
        <taxon>Bacteria</taxon>
        <taxon>Pseudomonadati</taxon>
        <taxon>Pseudomonadota</taxon>
        <taxon>Alphaproteobacteria</taxon>
        <taxon>Hyphomicrobiales</taxon>
        <taxon>Nitrobacteraceae</taxon>
        <taxon>Rhodopseudomonas</taxon>
    </lineage>
</organism>
<dbReference type="EMBL" id="CP000301">
    <property type="protein sequence ID" value="ABD86399.1"/>
    <property type="molecule type" value="Genomic_DNA"/>
</dbReference>
<protein>
    <submittedName>
        <fullName evidence="2">3-oxoacid CoA-transferase, subunit A</fullName>
        <ecNumber evidence="2">2.8.3.8</ecNumber>
    </submittedName>
</protein>
<dbReference type="STRING" id="316056.RPC_0829"/>
<dbReference type="NCBIfam" id="TIGR02429">
    <property type="entry name" value="pcaI_scoA_fam"/>
    <property type="match status" value="1"/>
</dbReference>
<proteinExistence type="predicted"/>
<dbReference type="PANTHER" id="PTHR13707:SF60">
    <property type="entry name" value="ACETATE COA-TRANSFERASE SUBUNIT ALPHA"/>
    <property type="match status" value="1"/>
</dbReference>
<sequence>MIGGFMGVGSPLRMIDALIARGARDLTIIANDTAHPGFAIGKLIDAGCVSKVIASHIGLNPVTQKAMIAGDIAVELVPQGTLAERIRAGGFGLGGILTATGIGTVVEDGKQVIESDGEVYLLEKPLKADFALVKAKTADHGGNLEYSLTARNFNPMMPMAAATVIAEVDHIVPLGGMPPDNVVTPGVLVDYLVAKEASHG</sequence>
<dbReference type="InterPro" id="IPR004165">
    <property type="entry name" value="CoA_trans_fam_I"/>
</dbReference>
<evidence type="ECO:0000256" key="1">
    <source>
        <dbReference type="ARBA" id="ARBA00022679"/>
    </source>
</evidence>
<dbReference type="AlphaFoldDB" id="Q21B37"/>
<reference evidence="2" key="1">
    <citation type="submission" date="2006-03" db="EMBL/GenBank/DDBJ databases">
        <title>Complete sequence of Rhodopseudomonas palustris BisB18.</title>
        <authorList>
            <consortium name="US DOE Joint Genome Institute"/>
            <person name="Copeland A."/>
            <person name="Lucas S."/>
            <person name="Lapidus A."/>
            <person name="Barry K."/>
            <person name="Detter J.C."/>
            <person name="Glavina del Rio T."/>
            <person name="Hammon N."/>
            <person name="Israni S."/>
            <person name="Dalin E."/>
            <person name="Tice H."/>
            <person name="Pitluck S."/>
            <person name="Chain P."/>
            <person name="Malfatti S."/>
            <person name="Shin M."/>
            <person name="Vergez L."/>
            <person name="Schmutz J."/>
            <person name="Larimer F."/>
            <person name="Land M."/>
            <person name="Hauser L."/>
            <person name="Pelletier D.A."/>
            <person name="Kyrpides N."/>
            <person name="Anderson I."/>
            <person name="Oda Y."/>
            <person name="Harwood C.S."/>
            <person name="Richardson P."/>
        </authorList>
    </citation>
    <scope>NUCLEOTIDE SEQUENCE [LARGE SCALE GENOMIC DNA]</scope>
    <source>
        <strain evidence="2">BisB18</strain>
    </source>
</reference>
<dbReference type="EC" id="2.8.3.8" evidence="2"/>
<dbReference type="GO" id="GO:0008775">
    <property type="term" value="F:acetate CoA-transferase activity"/>
    <property type="evidence" value="ECO:0007669"/>
    <property type="project" value="UniProtKB-EC"/>
</dbReference>
<dbReference type="SMART" id="SM00882">
    <property type="entry name" value="CoA_trans"/>
    <property type="match status" value="1"/>
</dbReference>
<dbReference type="Pfam" id="PF01144">
    <property type="entry name" value="CoA_trans"/>
    <property type="match status" value="1"/>
</dbReference>
<name>Q21B37_RHOPB</name>
<dbReference type="HOGENOM" id="CLU_019942_2_1_5"/>
<dbReference type="KEGG" id="rpc:RPC_0829"/>